<reference evidence="3" key="2">
    <citation type="submission" date="2015-01" db="EMBL/GenBank/DDBJ databases">
        <title>Evolutionary Origins and Diversification of the Mycorrhizal Mutualists.</title>
        <authorList>
            <consortium name="DOE Joint Genome Institute"/>
            <consortium name="Mycorrhizal Genomics Consortium"/>
            <person name="Kohler A."/>
            <person name="Kuo A."/>
            <person name="Nagy L.G."/>
            <person name="Floudas D."/>
            <person name="Copeland A."/>
            <person name="Barry K.W."/>
            <person name="Cichocki N."/>
            <person name="Veneault-Fourrey C."/>
            <person name="LaButti K."/>
            <person name="Lindquist E.A."/>
            <person name="Lipzen A."/>
            <person name="Lundell T."/>
            <person name="Morin E."/>
            <person name="Murat C."/>
            <person name="Riley R."/>
            <person name="Ohm R."/>
            <person name="Sun H."/>
            <person name="Tunlid A."/>
            <person name="Henrissat B."/>
            <person name="Grigoriev I.V."/>
            <person name="Hibbett D.S."/>
            <person name="Martin F."/>
        </authorList>
    </citation>
    <scope>NUCLEOTIDE SEQUENCE [LARGE SCALE GENOMIC DNA]</scope>
    <source>
        <strain evidence="3">Ve08.2h10</strain>
    </source>
</reference>
<reference evidence="2 3" key="1">
    <citation type="submission" date="2014-04" db="EMBL/GenBank/DDBJ databases">
        <authorList>
            <consortium name="DOE Joint Genome Institute"/>
            <person name="Kuo A."/>
            <person name="Kohler A."/>
            <person name="Jargeat P."/>
            <person name="Nagy L.G."/>
            <person name="Floudas D."/>
            <person name="Copeland A."/>
            <person name="Barry K.W."/>
            <person name="Cichocki N."/>
            <person name="Veneault-Fourrey C."/>
            <person name="LaButti K."/>
            <person name="Lindquist E.A."/>
            <person name="Lipzen A."/>
            <person name="Lundell T."/>
            <person name="Morin E."/>
            <person name="Murat C."/>
            <person name="Sun H."/>
            <person name="Tunlid A."/>
            <person name="Henrissat B."/>
            <person name="Grigoriev I.V."/>
            <person name="Hibbett D.S."/>
            <person name="Martin F."/>
            <person name="Nordberg H.P."/>
            <person name="Cantor M.N."/>
            <person name="Hua S.X."/>
        </authorList>
    </citation>
    <scope>NUCLEOTIDE SEQUENCE [LARGE SCALE GENOMIC DNA]</scope>
    <source>
        <strain evidence="2 3">Ve08.2h10</strain>
    </source>
</reference>
<feature type="signal peptide" evidence="1">
    <location>
        <begin position="1"/>
        <end position="22"/>
    </location>
</feature>
<feature type="chain" id="PRO_5002209358" evidence="1">
    <location>
        <begin position="23"/>
        <end position="134"/>
    </location>
</feature>
<organism evidence="2 3">
    <name type="scientific">Paxillus rubicundulus Ve08.2h10</name>
    <dbReference type="NCBI Taxonomy" id="930991"/>
    <lineage>
        <taxon>Eukaryota</taxon>
        <taxon>Fungi</taxon>
        <taxon>Dikarya</taxon>
        <taxon>Basidiomycota</taxon>
        <taxon>Agaricomycotina</taxon>
        <taxon>Agaricomycetes</taxon>
        <taxon>Agaricomycetidae</taxon>
        <taxon>Boletales</taxon>
        <taxon>Paxilineae</taxon>
        <taxon>Paxillaceae</taxon>
        <taxon>Paxillus</taxon>
    </lineage>
</organism>
<dbReference type="InParanoid" id="A0A0D0E6W1"/>
<accession>A0A0D0E6W1</accession>
<protein>
    <submittedName>
        <fullName evidence="2">Uncharacterized protein</fullName>
    </submittedName>
</protein>
<evidence type="ECO:0000313" key="2">
    <source>
        <dbReference type="EMBL" id="KIL00872.1"/>
    </source>
</evidence>
<keyword evidence="1" id="KW-0732">Signal</keyword>
<evidence type="ECO:0000313" key="3">
    <source>
        <dbReference type="Proteomes" id="UP000054538"/>
    </source>
</evidence>
<gene>
    <name evidence="2" type="ORF">PAXRUDRAFT_463110</name>
</gene>
<name>A0A0D0E6W1_9AGAM</name>
<evidence type="ECO:0000256" key="1">
    <source>
        <dbReference type="SAM" id="SignalP"/>
    </source>
</evidence>
<dbReference type="Proteomes" id="UP000054538">
    <property type="component" value="Unassembled WGS sequence"/>
</dbReference>
<dbReference type="AlphaFoldDB" id="A0A0D0E6W1"/>
<proteinExistence type="predicted"/>
<dbReference type="EMBL" id="KN824825">
    <property type="protein sequence ID" value="KIL00872.1"/>
    <property type="molecule type" value="Genomic_DNA"/>
</dbReference>
<dbReference type="HOGENOM" id="CLU_1896883_0_0_1"/>
<sequence>MFSHHSSFQVVAVLEVLDLVEPGEEEGDNPNVVFSSWAVRLPQYRHTAEPAVSFAVSYNYHWIHIVRTLLYYAPGVLGNFNGALRVLSDVGLPCSFWVYRCVLHSLWRIIQFFEADRPMKPFDGPWQQAILKML</sequence>
<keyword evidence="3" id="KW-1185">Reference proteome</keyword>